<keyword evidence="2" id="KW-1185">Reference proteome</keyword>
<dbReference type="Proteomes" id="UP001140949">
    <property type="component" value="Unassembled WGS sequence"/>
</dbReference>
<dbReference type="Gene3D" id="3.40.30.10">
    <property type="entry name" value="Glutaredoxin"/>
    <property type="match status" value="1"/>
</dbReference>
<dbReference type="InterPro" id="IPR036249">
    <property type="entry name" value="Thioredoxin-like_sf"/>
</dbReference>
<gene>
    <name evidence="1" type="ORF">M6B38_408265</name>
</gene>
<dbReference type="AlphaFoldDB" id="A0AAX6FNL0"/>
<dbReference type="SUPFAM" id="SSF52833">
    <property type="entry name" value="Thioredoxin-like"/>
    <property type="match status" value="1"/>
</dbReference>
<name>A0AAX6FNL0_IRIPA</name>
<evidence type="ECO:0000313" key="2">
    <source>
        <dbReference type="Proteomes" id="UP001140949"/>
    </source>
</evidence>
<dbReference type="EMBL" id="JANAVB010027400">
    <property type="protein sequence ID" value="KAJ6818027.1"/>
    <property type="molecule type" value="Genomic_DNA"/>
</dbReference>
<accession>A0AAX6FNL0</accession>
<reference evidence="1" key="2">
    <citation type="submission" date="2023-04" db="EMBL/GenBank/DDBJ databases">
        <authorList>
            <person name="Bruccoleri R.E."/>
            <person name="Oakeley E.J."/>
            <person name="Faust A.-M."/>
            <person name="Dessus-Babus S."/>
            <person name="Altorfer M."/>
            <person name="Burckhardt D."/>
            <person name="Oertli M."/>
            <person name="Naumann U."/>
            <person name="Petersen F."/>
            <person name="Wong J."/>
        </authorList>
    </citation>
    <scope>NUCLEOTIDE SEQUENCE</scope>
    <source>
        <strain evidence="1">GSM-AAB239-AS_SAM_17_03QT</strain>
        <tissue evidence="1">Leaf</tissue>
    </source>
</reference>
<evidence type="ECO:0000313" key="1">
    <source>
        <dbReference type="EMBL" id="KAJ6818027.1"/>
    </source>
</evidence>
<reference evidence="1" key="1">
    <citation type="journal article" date="2023" name="GigaByte">
        <title>Genome assembly of the bearded iris, Iris pallida Lam.</title>
        <authorList>
            <person name="Bruccoleri R.E."/>
            <person name="Oakeley E.J."/>
            <person name="Faust A.M.E."/>
            <person name="Altorfer M."/>
            <person name="Dessus-Babus S."/>
            <person name="Burckhardt D."/>
            <person name="Oertli M."/>
            <person name="Naumann U."/>
            <person name="Petersen F."/>
            <person name="Wong J."/>
        </authorList>
    </citation>
    <scope>NUCLEOTIDE SEQUENCE</scope>
    <source>
        <strain evidence="1">GSM-AAB239-AS_SAM_17_03QT</strain>
    </source>
</reference>
<organism evidence="1 2">
    <name type="scientific">Iris pallida</name>
    <name type="common">Sweet iris</name>
    <dbReference type="NCBI Taxonomy" id="29817"/>
    <lineage>
        <taxon>Eukaryota</taxon>
        <taxon>Viridiplantae</taxon>
        <taxon>Streptophyta</taxon>
        <taxon>Embryophyta</taxon>
        <taxon>Tracheophyta</taxon>
        <taxon>Spermatophyta</taxon>
        <taxon>Magnoliopsida</taxon>
        <taxon>Liliopsida</taxon>
        <taxon>Asparagales</taxon>
        <taxon>Iridaceae</taxon>
        <taxon>Iridoideae</taxon>
        <taxon>Irideae</taxon>
        <taxon>Iris</taxon>
    </lineage>
</organism>
<sequence>METAANNNDNGGGGGVRKSSHPLPWLNLMVTEPFYLFHFLTFFSYVAVRSSASQNLPPDFSRHLLHREAQAFLTFSVLAAIKMVKQETWEAFIADALLYAKGLLCALALIVDKHLALCYLLGFLVIFILTQQPPYDGLGDASHLTPLQLESKLTEGNTSKFWLVEFRSVCSACIRTSRIFPDLSTVYSNRNLSFGIVDLGHFPNAAEKFGIALNDPLPIYILFENNAEVARLPYINSESKASMPIIRKNLLCQHFELDRRLIEHISRK</sequence>
<keyword evidence="1" id="KW-0812">Transmembrane</keyword>
<proteinExistence type="predicted"/>
<keyword evidence="1" id="KW-0472">Membrane</keyword>
<protein>
    <submittedName>
        <fullName evidence="1">Thioredoxin-related transmembrane protein 2 isoform X1</fullName>
    </submittedName>
</protein>
<comment type="caution">
    <text evidence="1">The sequence shown here is derived from an EMBL/GenBank/DDBJ whole genome shotgun (WGS) entry which is preliminary data.</text>
</comment>